<feature type="compositionally biased region" description="Low complexity" evidence="1">
    <location>
        <begin position="302"/>
        <end position="312"/>
    </location>
</feature>
<dbReference type="RefSeq" id="WP_090750326.1">
    <property type="nucleotide sequence ID" value="NZ_CZQA01000010.1"/>
</dbReference>
<dbReference type="OrthoDB" id="1488714at2"/>
<dbReference type="Proteomes" id="UP000199032">
    <property type="component" value="Unassembled WGS sequence"/>
</dbReference>
<dbReference type="AlphaFoldDB" id="A0A0S4LMS2"/>
<feature type="compositionally biased region" description="Polar residues" evidence="1">
    <location>
        <begin position="313"/>
        <end position="326"/>
    </location>
</feature>
<dbReference type="EMBL" id="CZQA01000010">
    <property type="protein sequence ID" value="CUS37832.1"/>
    <property type="molecule type" value="Genomic_DNA"/>
</dbReference>
<feature type="region of interest" description="Disordered" evidence="1">
    <location>
        <begin position="293"/>
        <end position="348"/>
    </location>
</feature>
<evidence type="ECO:0008006" key="4">
    <source>
        <dbReference type="Google" id="ProtNLM"/>
    </source>
</evidence>
<accession>A0A0S4LMS2</accession>
<reference evidence="2 3" key="1">
    <citation type="submission" date="2015-10" db="EMBL/GenBank/DDBJ databases">
        <authorList>
            <person name="Gilbert D.G."/>
        </authorList>
    </citation>
    <scope>NUCLEOTIDE SEQUENCE [LARGE SCALE GENOMIC DNA]</scope>
    <source>
        <strain evidence="2">COMA1</strain>
    </source>
</reference>
<dbReference type="STRING" id="1742972.COMA1_40280"/>
<evidence type="ECO:0000313" key="3">
    <source>
        <dbReference type="Proteomes" id="UP000199032"/>
    </source>
</evidence>
<gene>
    <name evidence="2" type="ORF">COMA1_40280</name>
</gene>
<proteinExistence type="predicted"/>
<name>A0A0S4LMS2_9BACT</name>
<protein>
    <recommendedName>
        <fullName evidence="4">OmpA-like domain-containing protein</fullName>
    </recommendedName>
</protein>
<evidence type="ECO:0000256" key="1">
    <source>
        <dbReference type="SAM" id="MobiDB-lite"/>
    </source>
</evidence>
<feature type="region of interest" description="Disordered" evidence="1">
    <location>
        <begin position="583"/>
        <end position="607"/>
    </location>
</feature>
<feature type="region of interest" description="Disordered" evidence="1">
    <location>
        <begin position="522"/>
        <end position="556"/>
    </location>
</feature>
<organism evidence="2 3">
    <name type="scientific">Candidatus Nitrospira nitrosa</name>
    <dbReference type="NCBI Taxonomy" id="1742972"/>
    <lineage>
        <taxon>Bacteria</taxon>
        <taxon>Pseudomonadati</taxon>
        <taxon>Nitrospirota</taxon>
        <taxon>Nitrospiria</taxon>
        <taxon>Nitrospirales</taxon>
        <taxon>Nitrospiraceae</taxon>
        <taxon>Nitrospira</taxon>
    </lineage>
</organism>
<feature type="compositionally biased region" description="Pro residues" evidence="1">
    <location>
        <begin position="587"/>
        <end position="597"/>
    </location>
</feature>
<sequence length="963" mass="106257">MLSLEKPFTIDGISVFRDHADPNTFWYLPGPVDLARRDTDGRLAFSCLKYKSATPGGGVKGGGFLMFESTLKLPDRLEQRILARVQAEPGVTGQVRLTAAPFEEGSVQCIALNVQGSGGTTAAAPPPGAFNAVELILGATIPSMDSANKAAFSLTLSAEGATILEQAFQDGLTPIGVAYSMKYLAMRPSLDVEITADFERMFTHFSASLEGQYQFFRAGIDAAFESLVQSGAIKIKVFHFTDEQDEKDQEKWALDFFKEDLLSKWFEPTLTPGQLAASQATATPLSEVISTGQNLLQGNRPSTTTSTNTGSTAQPGQSTEQIQPASLITDRTDPSPLPSGYGVAHTPAGQGLQESITVTGTGAVLKVNGSVVALDAGGRATVTVDPNSDKNIEVDWPAQTETREEVFGLFFDFDKPTEAGWKTNPPSPDFRAYVENTTTDPRFRDASGTLRIEGDGNWSGPERGADRLRAWIQALPVPKQVRLDAYASHEHVSGASEPDRERHNTRLSQRRLDVAQAIVQRSGGQFISSPPHGDSPASTRPGTHTPMGGDPDNRVVHVTGRVAGTGRPVLFRGHFHRPASIQVEQPRPQPQPQPQPQPNAGGSSSSTPVVASLKLKFIRQEERKTLTFRYNRAEAVRRTYAPQGFFGLLLKDQGDKSKYFKEIDLDDPFFREFKVEASIPIDFARIGLSSGQVALDYGNPADPLNHKHGDFVFTSNDPGPKEFRVFMNETRDIDYAVSTQYHFDPQSGWTGDRFSYEIPPSRTQDRTLFVNPYEHVEFREIPIVPGDIDWQVLSSIEVRLQAEGYSTPEPHTTFILQENSAPQSWKLRGTRPAPPNRRVTVGLTHNLKDGTSQTTPSVEIDVPSVVVHDPFVDALRLEFIPLFNPTNVQRVFIDVEYKDTTNAYERSERLEVPGTQTNPAKLRIALRDKDHRRYRFRLTFVGTNSGFDQRAWVETEEQLIPVQ</sequence>
<evidence type="ECO:0000313" key="2">
    <source>
        <dbReference type="EMBL" id="CUS37832.1"/>
    </source>
</evidence>
<keyword evidence="3" id="KW-1185">Reference proteome</keyword>